<dbReference type="InterPro" id="IPR051202">
    <property type="entry name" value="Peptidase_C40"/>
</dbReference>
<evidence type="ECO:0000256" key="3">
    <source>
        <dbReference type="ARBA" id="ARBA00022801"/>
    </source>
</evidence>
<dbReference type="Proteomes" id="UP000806528">
    <property type="component" value="Unassembled WGS sequence"/>
</dbReference>
<keyword evidence="9" id="KW-1185">Reference proteome</keyword>
<keyword evidence="3" id="KW-0378">Hydrolase</keyword>
<evidence type="ECO:0000256" key="2">
    <source>
        <dbReference type="ARBA" id="ARBA00022670"/>
    </source>
</evidence>
<dbReference type="SUPFAM" id="SSF57997">
    <property type="entry name" value="Tropomyosin"/>
    <property type="match status" value="1"/>
</dbReference>
<feature type="domain" description="NlpC/P60" evidence="7">
    <location>
        <begin position="225"/>
        <end position="345"/>
    </location>
</feature>
<evidence type="ECO:0000259" key="7">
    <source>
        <dbReference type="PROSITE" id="PS51935"/>
    </source>
</evidence>
<evidence type="ECO:0000256" key="1">
    <source>
        <dbReference type="ARBA" id="ARBA00007074"/>
    </source>
</evidence>
<evidence type="ECO:0000313" key="9">
    <source>
        <dbReference type="Proteomes" id="UP000806528"/>
    </source>
</evidence>
<keyword evidence="2" id="KW-0645">Protease</keyword>
<evidence type="ECO:0000256" key="5">
    <source>
        <dbReference type="SAM" id="Coils"/>
    </source>
</evidence>
<gene>
    <name evidence="8" type="ORF">IDM40_02075</name>
</gene>
<feature type="region of interest" description="Disordered" evidence="6">
    <location>
        <begin position="177"/>
        <end position="223"/>
    </location>
</feature>
<name>A0ABR9P104_9ACTN</name>
<comment type="similarity">
    <text evidence="1">Belongs to the peptidase C40 family.</text>
</comment>
<organism evidence="8 9">
    <name type="scientific">Nocardiopsis coralli</name>
    <dbReference type="NCBI Taxonomy" id="2772213"/>
    <lineage>
        <taxon>Bacteria</taxon>
        <taxon>Bacillati</taxon>
        <taxon>Actinomycetota</taxon>
        <taxon>Actinomycetes</taxon>
        <taxon>Streptosporangiales</taxon>
        <taxon>Nocardiopsidaceae</taxon>
        <taxon>Nocardiopsis</taxon>
    </lineage>
</organism>
<sequence>MWEKGSGPLTRNPETGSSASRRFATVGTLALGTVLLSSGVALADQTEEEARERYEQLQEELSTLNEAYNRAQEDHEAAEAEVADLEDRVEEAEESLQEMSGQVSLIAQSAYTGTTHSLPGVLFDSSPDQALQNIADLDFLSVGQEAVLSDYVDELDRSERLLAQATEAEDRAAESLQEAETSFEQGEEALEEQEEVLESLGGVDPTSSASPTGGGGGGGAEAAASGDVQAVLDFARDQIGKPYVWGGTGPDGYDCSGLTQAAWSQAGVDLPRTTFDQVNAGTQISRDEVEPGDLLFFYDAASPSHVGIYSGNGQMIHGSNPSKPLEEVALADYWDGVFTTAVRVG</sequence>
<feature type="compositionally biased region" description="Acidic residues" evidence="6">
    <location>
        <begin position="185"/>
        <end position="197"/>
    </location>
</feature>
<dbReference type="PROSITE" id="PS51935">
    <property type="entry name" value="NLPC_P60"/>
    <property type="match status" value="1"/>
</dbReference>
<protein>
    <submittedName>
        <fullName evidence="8">C40 family peptidase</fullName>
    </submittedName>
</protein>
<proteinExistence type="inferred from homology"/>
<evidence type="ECO:0000256" key="4">
    <source>
        <dbReference type="ARBA" id="ARBA00022807"/>
    </source>
</evidence>
<comment type="caution">
    <text evidence="8">The sequence shown here is derived from an EMBL/GenBank/DDBJ whole genome shotgun (WGS) entry which is preliminary data.</text>
</comment>
<feature type="coiled-coil region" evidence="5">
    <location>
        <begin position="40"/>
        <end position="102"/>
    </location>
</feature>
<dbReference type="InterPro" id="IPR038765">
    <property type="entry name" value="Papain-like_cys_pep_sf"/>
</dbReference>
<dbReference type="InterPro" id="IPR000064">
    <property type="entry name" value="NLP_P60_dom"/>
</dbReference>
<dbReference type="PANTHER" id="PTHR47053:SF1">
    <property type="entry name" value="MUREIN DD-ENDOPEPTIDASE MEPH-RELATED"/>
    <property type="match status" value="1"/>
</dbReference>
<keyword evidence="4" id="KW-0788">Thiol protease</keyword>
<accession>A0ABR9P104</accession>
<dbReference type="Gene3D" id="3.90.1720.10">
    <property type="entry name" value="endopeptidase domain like (from Nostoc punctiforme)"/>
    <property type="match status" value="1"/>
</dbReference>
<dbReference type="PANTHER" id="PTHR47053">
    <property type="entry name" value="MUREIN DD-ENDOPEPTIDASE MEPH-RELATED"/>
    <property type="match status" value="1"/>
</dbReference>
<feature type="region of interest" description="Disordered" evidence="6">
    <location>
        <begin position="1"/>
        <end position="21"/>
    </location>
</feature>
<dbReference type="EMBL" id="JADBGI010000002">
    <property type="protein sequence ID" value="MBE2997493.1"/>
    <property type="molecule type" value="Genomic_DNA"/>
</dbReference>
<reference evidence="8 9" key="1">
    <citation type="submission" date="2020-09" db="EMBL/GenBank/DDBJ databases">
        <title>Diversity and distribution of actinomycetes associated with coral in the coast of Hainan.</title>
        <authorList>
            <person name="Li F."/>
        </authorList>
    </citation>
    <scope>NUCLEOTIDE SEQUENCE [LARGE SCALE GENOMIC DNA]</scope>
    <source>
        <strain evidence="8 9">HNM0947</strain>
    </source>
</reference>
<feature type="compositionally biased region" description="Low complexity" evidence="6">
    <location>
        <begin position="198"/>
        <end position="211"/>
    </location>
</feature>
<dbReference type="SUPFAM" id="SSF54001">
    <property type="entry name" value="Cysteine proteinases"/>
    <property type="match status" value="1"/>
</dbReference>
<evidence type="ECO:0000256" key="6">
    <source>
        <dbReference type="SAM" id="MobiDB-lite"/>
    </source>
</evidence>
<evidence type="ECO:0000313" key="8">
    <source>
        <dbReference type="EMBL" id="MBE2997493.1"/>
    </source>
</evidence>
<keyword evidence="5" id="KW-0175">Coiled coil</keyword>
<dbReference type="Pfam" id="PF00877">
    <property type="entry name" value="NLPC_P60"/>
    <property type="match status" value="1"/>
</dbReference>